<comment type="caution">
    <text evidence="1">The sequence shown here is derived from an EMBL/GenBank/DDBJ whole genome shotgun (WGS) entry which is preliminary data.</text>
</comment>
<accession>A0AAV6ZE98</accession>
<dbReference type="EMBL" id="WNYA01001029">
    <property type="protein sequence ID" value="KAG8546565.1"/>
    <property type="molecule type" value="Genomic_DNA"/>
</dbReference>
<keyword evidence="2" id="KW-1185">Reference proteome</keyword>
<protein>
    <submittedName>
        <fullName evidence="1">Uncharacterized protein</fullName>
    </submittedName>
</protein>
<evidence type="ECO:0000313" key="2">
    <source>
        <dbReference type="Proteomes" id="UP000824782"/>
    </source>
</evidence>
<gene>
    <name evidence="1" type="ORF">GDO81_018624</name>
</gene>
<evidence type="ECO:0000313" key="1">
    <source>
        <dbReference type="EMBL" id="KAG8546565.1"/>
    </source>
</evidence>
<dbReference type="Proteomes" id="UP000824782">
    <property type="component" value="Unassembled WGS sequence"/>
</dbReference>
<dbReference type="AlphaFoldDB" id="A0AAV6ZE98"/>
<organism evidence="1 2">
    <name type="scientific">Engystomops pustulosus</name>
    <name type="common">Tungara frog</name>
    <name type="synonym">Physalaemus pustulosus</name>
    <dbReference type="NCBI Taxonomy" id="76066"/>
    <lineage>
        <taxon>Eukaryota</taxon>
        <taxon>Metazoa</taxon>
        <taxon>Chordata</taxon>
        <taxon>Craniata</taxon>
        <taxon>Vertebrata</taxon>
        <taxon>Euteleostomi</taxon>
        <taxon>Amphibia</taxon>
        <taxon>Batrachia</taxon>
        <taxon>Anura</taxon>
        <taxon>Neobatrachia</taxon>
        <taxon>Hyloidea</taxon>
        <taxon>Leptodactylidae</taxon>
        <taxon>Leiuperinae</taxon>
        <taxon>Engystomops</taxon>
    </lineage>
</organism>
<sequence length="128" mass="14942">MYSQNLSSPSSTYLSLWHMCLHDNCLFFSFASELIDNTAGYVREEVISTEFMYPFFILSHRVNTQGYYGVKGHKFKRCTRVQQWHGAWTRYSQWPTMQGALPACRSSNQTSVVRDLMEYPSDCADVLW</sequence>
<proteinExistence type="predicted"/>
<reference evidence="1" key="1">
    <citation type="thesis" date="2020" institute="ProQuest LLC" country="789 East Eisenhower Parkway, Ann Arbor, MI, USA">
        <title>Comparative Genomics and Chromosome Evolution.</title>
        <authorList>
            <person name="Mudd A.B."/>
        </authorList>
    </citation>
    <scope>NUCLEOTIDE SEQUENCE</scope>
    <source>
        <strain evidence="1">237g6f4</strain>
        <tissue evidence="1">Blood</tissue>
    </source>
</reference>
<name>A0AAV6ZE98_ENGPU</name>